<dbReference type="Pfam" id="PF13439">
    <property type="entry name" value="Glyco_transf_4"/>
    <property type="match status" value="1"/>
</dbReference>
<comment type="caution">
    <text evidence="3">The sequence shown here is derived from an EMBL/GenBank/DDBJ whole genome shotgun (WGS) entry which is preliminary data.</text>
</comment>
<evidence type="ECO:0000313" key="4">
    <source>
        <dbReference type="Proteomes" id="UP000279259"/>
    </source>
</evidence>
<dbReference type="InterPro" id="IPR050194">
    <property type="entry name" value="Glycosyltransferase_grp1"/>
</dbReference>
<feature type="region of interest" description="Disordered" evidence="1">
    <location>
        <begin position="1"/>
        <end position="45"/>
    </location>
</feature>
<dbReference type="Proteomes" id="UP000279259">
    <property type="component" value="Unassembled WGS sequence"/>
</dbReference>
<dbReference type="AlphaFoldDB" id="A0A427YLL4"/>
<dbReference type="PANTHER" id="PTHR45947:SF3">
    <property type="entry name" value="SULFOQUINOVOSYL TRANSFERASE SQD2"/>
    <property type="match status" value="1"/>
</dbReference>
<protein>
    <recommendedName>
        <fullName evidence="2">Glycosyltransferase subfamily 4-like N-terminal domain-containing protein</fullName>
    </recommendedName>
</protein>
<feature type="domain" description="Glycosyltransferase subfamily 4-like N-terminal" evidence="2">
    <location>
        <begin position="139"/>
        <end position="313"/>
    </location>
</feature>
<evidence type="ECO:0000313" key="3">
    <source>
        <dbReference type="EMBL" id="RSH92018.1"/>
    </source>
</evidence>
<dbReference type="Gene3D" id="3.40.50.2000">
    <property type="entry name" value="Glycogen Phosphorylase B"/>
    <property type="match status" value="2"/>
</dbReference>
<proteinExistence type="predicted"/>
<dbReference type="OrthoDB" id="443318at2759"/>
<dbReference type="Pfam" id="PF13692">
    <property type="entry name" value="Glyco_trans_1_4"/>
    <property type="match status" value="1"/>
</dbReference>
<dbReference type="InterPro" id="IPR028098">
    <property type="entry name" value="Glyco_trans_4-like_N"/>
</dbReference>
<sequence length="707" mass="76924">MTPLTPPLTPATRAQSPSLPHVHPPRRPRGKSPLQNAITGLATPPISPDFALPPPIASIPMPDLDLGAASLPLQRDGSGPMDPLKVINETSPAADAESFAWRRDMTEEERDAREAWISEGRGRTGLRIVIVTENFLPKVDGVTRTLARLLEHLEREGHQCMLLGPGTGMSHYASHPLVGTAGVPLVVYPGLKFLRTIRDFQPDVVHFVDPIWLGAQTLMAMELGWAGEDWVAEEGPALGSGIRGAVVASYHTNLATYATLFGMAWLEPIMWKFQRWLYSKTLITLCPSPSTLNMLEGQSFAGVRLWPRGVDLSQFGPDKRSVAMRAMWGVGEAPKSVPPKVLDMGVNHQGRKVSLPLTPPASPWVAPVQGEVYGEPDSMTLSQRVVLLYIMGEEPPSPPRCVQATPGPPSWGHMPPKLVFVGDGPARVELDAICQKEGHDAVFMGHRSGAELAACYASADVFAFPSFTETFGQVVLEALASGLPVVGLDAEGTRDLVSHARTGLLLPLPHKAVTGENPSRTWPTICRDHSTEIFAECAEGYASLLGQAVLDHEARRGMGTTASTEGIVGYTWWDAMERCVDGYRESIRQARQGKSISVVVQQPDEAPVAPVTSMSPGSPGSRISRVNRALSRRLAKGKWPEHERNEEVVRRGLLRRVKGDTSESVWHLKTLFKAVFVLAVFYAIWSHHIASKARNMPFAEAADALMA</sequence>
<reference evidence="3 4" key="1">
    <citation type="submission" date="2018-11" db="EMBL/GenBank/DDBJ databases">
        <title>Genome sequence of Saitozyma podzolica DSM 27192.</title>
        <authorList>
            <person name="Aliyu H."/>
            <person name="Gorte O."/>
            <person name="Ochsenreither K."/>
        </authorList>
    </citation>
    <scope>NUCLEOTIDE SEQUENCE [LARGE SCALE GENOMIC DNA]</scope>
    <source>
        <strain evidence="3 4">DSM 27192</strain>
    </source>
</reference>
<evidence type="ECO:0000259" key="2">
    <source>
        <dbReference type="Pfam" id="PF13439"/>
    </source>
</evidence>
<organism evidence="3 4">
    <name type="scientific">Saitozyma podzolica</name>
    <dbReference type="NCBI Taxonomy" id="1890683"/>
    <lineage>
        <taxon>Eukaryota</taxon>
        <taxon>Fungi</taxon>
        <taxon>Dikarya</taxon>
        <taxon>Basidiomycota</taxon>
        <taxon>Agaricomycotina</taxon>
        <taxon>Tremellomycetes</taxon>
        <taxon>Tremellales</taxon>
        <taxon>Trimorphomycetaceae</taxon>
        <taxon>Saitozyma</taxon>
    </lineage>
</organism>
<dbReference type="STRING" id="1890683.A0A427YLL4"/>
<gene>
    <name evidence="3" type="ORF">EHS25_009389</name>
</gene>
<keyword evidence="4" id="KW-1185">Reference proteome</keyword>
<dbReference type="SUPFAM" id="SSF53756">
    <property type="entry name" value="UDP-Glycosyltransferase/glycogen phosphorylase"/>
    <property type="match status" value="2"/>
</dbReference>
<dbReference type="EMBL" id="RSCD01000007">
    <property type="protein sequence ID" value="RSH92018.1"/>
    <property type="molecule type" value="Genomic_DNA"/>
</dbReference>
<name>A0A427YLL4_9TREE</name>
<accession>A0A427YLL4</accession>
<dbReference type="PANTHER" id="PTHR45947">
    <property type="entry name" value="SULFOQUINOVOSYL TRANSFERASE SQD2"/>
    <property type="match status" value="1"/>
</dbReference>
<evidence type="ECO:0000256" key="1">
    <source>
        <dbReference type="SAM" id="MobiDB-lite"/>
    </source>
</evidence>